<name>A0ABX2TJ73_9PROT</name>
<keyword evidence="1" id="KW-0413">Isomerase</keyword>
<reference evidence="1 2" key="1">
    <citation type="submission" date="2020-05" db="EMBL/GenBank/DDBJ databases">
        <title>Azospirillum oleiclasticum sp. nov, a nitrogen-fixing and heavy crude oil-emulsifying bacterium isolated from the crude oil of Yumen Oilfield.</title>
        <authorList>
            <person name="Wu D."/>
            <person name="Cai M."/>
            <person name="Zhang X."/>
        </authorList>
    </citation>
    <scope>NUCLEOTIDE SEQUENCE [LARGE SCALE GENOMIC DNA]</scope>
    <source>
        <strain evidence="1 2">ROY-1-1-2</strain>
    </source>
</reference>
<dbReference type="Proteomes" id="UP000584642">
    <property type="component" value="Unassembled WGS sequence"/>
</dbReference>
<gene>
    <name evidence="1" type="ORF">HND93_31580</name>
</gene>
<dbReference type="EMBL" id="JABFDB010000038">
    <property type="protein sequence ID" value="NYZ24271.1"/>
    <property type="molecule type" value="Genomic_DNA"/>
</dbReference>
<comment type="caution">
    <text evidence="1">The sequence shown here is derived from an EMBL/GenBank/DDBJ whole genome shotgun (WGS) entry which is preliminary data.</text>
</comment>
<sequence>MSAILKGLRVVELSAFVAAPLGGLALAQLGADVVQVSPIAGRIDYDRWPVTDGGTSLYWAGLNKGKRSVRLALDRPEGQEIAAALVAAPGEGGGIALTNLPTRGWMAFETLRARRADTILLKLQGNFDGSTAVDYTVNSASGFPLVTGDGSRPVNHVLPAWDVAAGLYLATGLLAAERHRRLTGEGQEVALALSDVMLATVGNLGFLAEAQLTGRQRPALGNDLYGAFGRDFATRDGRRVMVAAISDRQWAVLCRATGLADRMVHVERAMGVDIGDEAGRYHARDAIAAVFAPWFAARSLPEVAEAFQGTGVLWGPYQDFAQLVAEDPRCSTANPMFREIDQPGAGRHLAPHSPLAFGASPRGDVVPAPALGQHTEEVLADLLGLPSSKIGRLFDAGIAAGVDA</sequence>
<dbReference type="PANTHER" id="PTHR48228:SF5">
    <property type="entry name" value="ALPHA-METHYLACYL-COA RACEMASE"/>
    <property type="match status" value="1"/>
</dbReference>
<accession>A0ABX2TJ73</accession>
<dbReference type="PANTHER" id="PTHR48228">
    <property type="entry name" value="SUCCINYL-COA--D-CITRAMALATE COA-TRANSFERASE"/>
    <property type="match status" value="1"/>
</dbReference>
<proteinExistence type="predicted"/>
<organism evidence="1 2">
    <name type="scientific">Azospirillum oleiclasticum</name>
    <dbReference type="NCBI Taxonomy" id="2735135"/>
    <lineage>
        <taxon>Bacteria</taxon>
        <taxon>Pseudomonadati</taxon>
        <taxon>Pseudomonadota</taxon>
        <taxon>Alphaproteobacteria</taxon>
        <taxon>Rhodospirillales</taxon>
        <taxon>Azospirillaceae</taxon>
        <taxon>Azospirillum</taxon>
    </lineage>
</organism>
<dbReference type="Gene3D" id="3.30.1540.10">
    <property type="entry name" value="formyl-coa transferase, domain 3"/>
    <property type="match status" value="1"/>
</dbReference>
<dbReference type="Pfam" id="PF02515">
    <property type="entry name" value="CoA_transf_3"/>
    <property type="match status" value="1"/>
</dbReference>
<dbReference type="InterPro" id="IPR044855">
    <property type="entry name" value="CoA-Trfase_III_dom3_sf"/>
</dbReference>
<dbReference type="RefSeq" id="WP_180286045.1">
    <property type="nucleotide sequence ID" value="NZ_JABFDB010000038.1"/>
</dbReference>
<dbReference type="GO" id="GO:0016853">
    <property type="term" value="F:isomerase activity"/>
    <property type="evidence" value="ECO:0007669"/>
    <property type="project" value="UniProtKB-KW"/>
</dbReference>
<dbReference type="InterPro" id="IPR050509">
    <property type="entry name" value="CoA-transferase_III"/>
</dbReference>
<dbReference type="SUPFAM" id="SSF89796">
    <property type="entry name" value="CoA-transferase family III (CaiB/BaiF)"/>
    <property type="match status" value="1"/>
</dbReference>
<keyword evidence="2" id="KW-1185">Reference proteome</keyword>
<evidence type="ECO:0000313" key="1">
    <source>
        <dbReference type="EMBL" id="NYZ24271.1"/>
    </source>
</evidence>
<evidence type="ECO:0000313" key="2">
    <source>
        <dbReference type="Proteomes" id="UP000584642"/>
    </source>
</evidence>
<dbReference type="Gene3D" id="3.40.50.10540">
    <property type="entry name" value="Crotonobetainyl-coa:carnitine coa-transferase, domain 1"/>
    <property type="match status" value="1"/>
</dbReference>
<dbReference type="InterPro" id="IPR003673">
    <property type="entry name" value="CoA-Trfase_fam_III"/>
</dbReference>
<protein>
    <submittedName>
        <fullName evidence="1">2-methylfumaryl-CoA isomerase</fullName>
    </submittedName>
</protein>
<dbReference type="InterPro" id="IPR023606">
    <property type="entry name" value="CoA-Trfase_III_dom_1_sf"/>
</dbReference>